<feature type="compositionally biased region" description="Basic and acidic residues" evidence="17">
    <location>
        <begin position="1236"/>
        <end position="1249"/>
    </location>
</feature>
<feature type="compositionally biased region" description="Low complexity" evidence="17">
    <location>
        <begin position="460"/>
        <end position="487"/>
    </location>
</feature>
<feature type="compositionally biased region" description="Basic and acidic residues" evidence="17">
    <location>
        <begin position="900"/>
        <end position="919"/>
    </location>
</feature>
<dbReference type="CDD" id="cd12194">
    <property type="entry name" value="Kcc4p_like_C"/>
    <property type="match status" value="1"/>
</dbReference>
<feature type="region of interest" description="Disordered" evidence="17">
    <location>
        <begin position="616"/>
        <end position="640"/>
    </location>
</feature>
<feature type="domain" description="Protein kinase" evidence="18">
    <location>
        <begin position="46"/>
        <end position="312"/>
    </location>
</feature>
<dbReference type="GO" id="GO:0004674">
    <property type="term" value="F:protein serine/threonine kinase activity"/>
    <property type="evidence" value="ECO:0007669"/>
    <property type="project" value="UniProtKB-KW"/>
</dbReference>
<evidence type="ECO:0000256" key="17">
    <source>
        <dbReference type="SAM" id="MobiDB-lite"/>
    </source>
</evidence>
<feature type="binding site" evidence="14">
    <location>
        <begin position="187"/>
        <end position="188"/>
    </location>
    <ligand>
        <name>ATP</name>
        <dbReference type="ChEBI" id="CHEBI:30616"/>
    </ligand>
</feature>
<dbReference type="EC" id="2.7.11.1" evidence="3"/>
<evidence type="ECO:0000256" key="12">
    <source>
        <dbReference type="ARBA" id="ARBA00048679"/>
    </source>
</evidence>
<feature type="compositionally biased region" description="Basic and acidic residues" evidence="17">
    <location>
        <begin position="855"/>
        <end position="869"/>
    </location>
</feature>
<comment type="catalytic activity">
    <reaction evidence="12">
        <text>L-seryl-[protein] + ATP = O-phospho-L-seryl-[protein] + ADP + H(+)</text>
        <dbReference type="Rhea" id="RHEA:17989"/>
        <dbReference type="Rhea" id="RHEA-COMP:9863"/>
        <dbReference type="Rhea" id="RHEA-COMP:11604"/>
        <dbReference type="ChEBI" id="CHEBI:15378"/>
        <dbReference type="ChEBI" id="CHEBI:29999"/>
        <dbReference type="ChEBI" id="CHEBI:30616"/>
        <dbReference type="ChEBI" id="CHEBI:83421"/>
        <dbReference type="ChEBI" id="CHEBI:456216"/>
        <dbReference type="EC" id="2.7.11.1"/>
    </reaction>
</comment>
<evidence type="ECO:0000256" key="16">
    <source>
        <dbReference type="PROSITE-ProRule" id="PRU10141"/>
    </source>
</evidence>
<name>A0A7D9CWN9_DEKBR</name>
<keyword evidence="8" id="KW-0418">Kinase</keyword>
<feature type="compositionally biased region" description="Basic residues" evidence="17">
    <location>
        <begin position="720"/>
        <end position="750"/>
    </location>
</feature>
<evidence type="ECO:0000256" key="4">
    <source>
        <dbReference type="ARBA" id="ARBA00022527"/>
    </source>
</evidence>
<dbReference type="Proteomes" id="UP000478008">
    <property type="component" value="Unassembled WGS sequence"/>
</dbReference>
<keyword evidence="9 14" id="KW-0067">ATP-binding</keyword>
<dbReference type="GO" id="GO:0005940">
    <property type="term" value="C:septin ring"/>
    <property type="evidence" value="ECO:0007669"/>
    <property type="project" value="UniProtKB-ARBA"/>
</dbReference>
<keyword evidence="6" id="KW-0808">Transferase</keyword>
<evidence type="ECO:0000256" key="11">
    <source>
        <dbReference type="ARBA" id="ARBA00047899"/>
    </source>
</evidence>
<dbReference type="GO" id="GO:0060258">
    <property type="term" value="P:negative regulation of filamentous growth"/>
    <property type="evidence" value="ECO:0007669"/>
    <property type="project" value="UniProtKB-ARBA"/>
</dbReference>
<dbReference type="GO" id="GO:0030447">
    <property type="term" value="P:filamentous growth"/>
    <property type="evidence" value="ECO:0007669"/>
    <property type="project" value="UniProtKB-ARBA"/>
</dbReference>
<comment type="similarity">
    <text evidence="2">Belongs to the protein kinase superfamily. CAMK Ser/Thr protein kinase family. NIM1 subfamily.</text>
</comment>
<dbReference type="PROSITE" id="PS00107">
    <property type="entry name" value="PROTEIN_KINASE_ATP"/>
    <property type="match status" value="1"/>
</dbReference>
<reference evidence="19 20" key="1">
    <citation type="submission" date="2019-07" db="EMBL/GenBank/DDBJ databases">
        <authorList>
            <person name="Friedrich A."/>
            <person name="Schacherer J."/>
        </authorList>
    </citation>
    <scope>NUCLEOTIDE SEQUENCE [LARGE SCALE GENOMIC DNA]</scope>
</reference>
<evidence type="ECO:0000313" key="20">
    <source>
        <dbReference type="Proteomes" id="UP000478008"/>
    </source>
</evidence>
<dbReference type="InterPro" id="IPR031850">
    <property type="entry name" value="Fungal_KA1_dom"/>
</dbReference>
<dbReference type="PROSITE" id="PS00108">
    <property type="entry name" value="PROTEIN_KINASE_ST"/>
    <property type="match status" value="1"/>
</dbReference>
<sequence length="1376" mass="152491">MTSVHSRQESFASSYVSTNALRGTNTRTSGMPPTRRTRHLVKIGPWKLGTTLGKGATSRVFLATNSQTGEKAAVKVVSKSTLNAARNSEPASDRDCDSAGLSYGIEREIIIMKLLNHPNVLRLYDVWETEKALYLVLEYVEGGELFDLLVESGPLPERTAVAFFRQIILGASYCHSLGICHRDLKPENLLLDRDYNIKIADFGMAALESKDRLLETSCGSPHYAAPEIVSGLRYHGSASDVWSCGVILFALLTGRLPFDDENIRDLLLKVQRGHYEIVEDLSTEARDLISKMLTVDPEKRIKTRDILYHPLLLKYFGGPEDLADYNSLPAPEAASQPVAKSADGIDKHIIRNLVTLWHGRSKDDIVKALLSPEQNSEKTFYSLLLRYRHDHIDRGGNSLVRSSSMISKITSSPARSAMSSGAGSSRHSKSRSKSSFAISFTASSAHNRPVSFQNIHSHRPGASTSGSSRSTSSNSLVNNLSNPSRRNSFIRSASIPPLPEGATYDKYLQKDTSTDPQAAADNSSLNNSQRQSLSTLKRKSLTLCENDSTVTADAKSSMAAGEAGTVVDVDAAVKSSYMLERSVSGSANRSLDTTHNAMKKSRNSMAFSDSNILQSGSETSVSVQNTTGDTSTSVNNENESALKNSITSKVLSAYAQLASVEEGSKKKVEDYGKRTSTDFGKLCDALFGTESKSNTAIPTSDSMATINAIVLNSPHEQDKRRSRRASRRMSKLKRLSTTSKRRSVITKHNSSRRLSMYLEKRGGKRSENSKRAYSTPLDRISQILQSEDVQGSKRRAASDFDAEHVLGRTAISAPPKPVSRLDPRYNAYHRYEVTVEKLALEKKEAALEEKRRKEAEKKRKEEEEQKEAAQAKANADIQQADESGERSEGDDDRTDDDDERHDLKSTVERRESLRRSVDVDKSYDKSARHFSSARGSRIPTRISDVVIPQVARKSKAFPNENRYSVLSIYSALNSSSRLSQYVRELDDEMSKSKSAAFRKSTSRMSRLSMLLQDIDVGPQFDEGNEDDEMGGDSDDTIRRSPAIEEEDECENVDNDDPQLDDALDDTVDMNLRLADPKQKRASGATDDLCFVDKKSQSKLVTSKPNLAYNSSHNSLISNHSDDANAYKGMHLPEIPGSPLKKEISRNSKSDLAKNTEENAVESKAQAASTGMTKSKEKSSLPAVPAAETKKVIAGKDSESRVPKKEAQRAALRPIDGNRPEIKNTRKTSFFRRFSRKSHEKEDEPDKDTKRKSSISLLFKRIFSGDTEAKQVIQTKLGTQELYDAMKSLFFNWRHHGITHLDYDENFRRINAAVAKHNAMGVKPCKFSCRVLQVEDDLKPDAQSELVFTCTSGSGKTFSKMVHEIQVILDKESVYVA</sequence>
<keyword evidence="10" id="KW-0175">Coiled coil</keyword>
<evidence type="ECO:0000256" key="2">
    <source>
        <dbReference type="ARBA" id="ARBA00010791"/>
    </source>
</evidence>
<feature type="region of interest" description="Disordered" evidence="17">
    <location>
        <begin position="15"/>
        <end position="35"/>
    </location>
</feature>
<gene>
    <name evidence="19" type="ORF">DEBR0S2_07580G</name>
</gene>
<feature type="compositionally biased region" description="Basic and acidic residues" evidence="17">
    <location>
        <begin position="1139"/>
        <end position="1156"/>
    </location>
</feature>
<feature type="region of interest" description="Disordered" evidence="17">
    <location>
        <begin position="514"/>
        <end position="533"/>
    </location>
</feature>
<evidence type="ECO:0000256" key="7">
    <source>
        <dbReference type="ARBA" id="ARBA00022741"/>
    </source>
</evidence>
<evidence type="ECO:0000256" key="6">
    <source>
        <dbReference type="ARBA" id="ARBA00022679"/>
    </source>
</evidence>
<evidence type="ECO:0000256" key="5">
    <source>
        <dbReference type="ARBA" id="ARBA00022553"/>
    </source>
</evidence>
<feature type="binding site" evidence="14">
    <location>
        <position position="201"/>
    </location>
    <ligand>
        <name>ATP</name>
        <dbReference type="ChEBI" id="CHEBI:30616"/>
    </ligand>
</feature>
<feature type="compositionally biased region" description="Polar residues" evidence="17">
    <location>
        <begin position="15"/>
        <end position="31"/>
    </location>
</feature>
<dbReference type="EMBL" id="CABFWN010000002">
    <property type="protein sequence ID" value="VUG17454.1"/>
    <property type="molecule type" value="Genomic_DNA"/>
</dbReference>
<keyword evidence="4" id="KW-0723">Serine/threonine-protein kinase</keyword>
<feature type="region of interest" description="Disordered" evidence="17">
    <location>
        <begin position="712"/>
        <end position="750"/>
    </location>
</feature>
<evidence type="ECO:0000256" key="10">
    <source>
        <dbReference type="ARBA" id="ARBA00023054"/>
    </source>
</evidence>
<feature type="cross-link" description="Glycyl lysine isopeptide (Lys-Gly) (interchain with G-Cter in SUMO2)" evidence="15">
    <location>
        <position position="185"/>
    </location>
</feature>
<evidence type="ECO:0000256" key="13">
    <source>
        <dbReference type="PIRSR" id="PIRSR630616-1"/>
    </source>
</evidence>
<feature type="active site" description="Proton acceptor" evidence="13">
    <location>
        <position position="183"/>
    </location>
</feature>
<feature type="region of interest" description="Disordered" evidence="17">
    <location>
        <begin position="855"/>
        <end position="919"/>
    </location>
</feature>
<dbReference type="FunFam" id="1.10.510.10:FF:000394">
    <property type="entry name" value="Serine/threonine-protein kinase HSL1"/>
    <property type="match status" value="1"/>
</dbReference>
<evidence type="ECO:0000256" key="3">
    <source>
        <dbReference type="ARBA" id="ARBA00012513"/>
    </source>
</evidence>
<keyword evidence="7 14" id="KW-0547">Nucleotide-binding</keyword>
<feature type="compositionally biased region" description="Basic and acidic residues" evidence="17">
    <location>
        <begin position="1187"/>
        <end position="1207"/>
    </location>
</feature>
<evidence type="ECO:0000256" key="1">
    <source>
        <dbReference type="ARBA" id="ARBA00004266"/>
    </source>
</evidence>
<dbReference type="PANTHER" id="PTHR24350">
    <property type="entry name" value="SERINE/THREONINE-PROTEIN KINASE IAL-RELATED"/>
    <property type="match status" value="1"/>
</dbReference>
<dbReference type="Gene3D" id="3.30.310.220">
    <property type="entry name" value="Fungal kinase associated-1 domain"/>
    <property type="match status" value="1"/>
</dbReference>
<dbReference type="GO" id="GO:0005935">
    <property type="term" value="C:cellular bud neck"/>
    <property type="evidence" value="ECO:0007669"/>
    <property type="project" value="UniProtKB-SubCell"/>
</dbReference>
<feature type="binding site" evidence="14 16">
    <location>
        <position position="75"/>
    </location>
    <ligand>
        <name>ATP</name>
        <dbReference type="ChEBI" id="CHEBI:30616"/>
    </ligand>
</feature>
<protein>
    <recommendedName>
        <fullName evidence="3">non-specific serine/threonine protein kinase</fullName>
        <ecNumber evidence="3">2.7.11.1</ecNumber>
    </recommendedName>
</protein>
<dbReference type="SUPFAM" id="SSF56112">
    <property type="entry name" value="Protein kinase-like (PK-like)"/>
    <property type="match status" value="1"/>
</dbReference>
<dbReference type="CDD" id="cd14081">
    <property type="entry name" value="STKc_BRSK1_2"/>
    <property type="match status" value="1"/>
</dbReference>
<proteinExistence type="inferred from homology"/>
<evidence type="ECO:0000256" key="14">
    <source>
        <dbReference type="PIRSR" id="PIRSR630616-2"/>
    </source>
</evidence>
<dbReference type="InterPro" id="IPR011009">
    <property type="entry name" value="Kinase-like_dom_sf"/>
</dbReference>
<feature type="compositionally biased region" description="Low complexity" evidence="17">
    <location>
        <begin position="410"/>
        <end position="425"/>
    </location>
</feature>
<feature type="compositionally biased region" description="Low complexity" evidence="17">
    <location>
        <begin position="522"/>
        <end position="533"/>
    </location>
</feature>
<feature type="region of interest" description="Disordered" evidence="17">
    <location>
        <begin position="452"/>
        <end position="503"/>
    </location>
</feature>
<evidence type="ECO:0000256" key="9">
    <source>
        <dbReference type="ARBA" id="ARBA00022840"/>
    </source>
</evidence>
<dbReference type="InterPro" id="IPR017441">
    <property type="entry name" value="Protein_kinase_ATP_BS"/>
</dbReference>
<feature type="compositionally biased region" description="Acidic residues" evidence="17">
    <location>
        <begin position="888"/>
        <end position="899"/>
    </location>
</feature>
<dbReference type="Pfam" id="PF00069">
    <property type="entry name" value="Pkinase"/>
    <property type="match status" value="1"/>
</dbReference>
<dbReference type="GO" id="GO:0005524">
    <property type="term" value="F:ATP binding"/>
    <property type="evidence" value="ECO:0007669"/>
    <property type="project" value="UniProtKB-UniRule"/>
</dbReference>
<organism evidence="19 20">
    <name type="scientific">Dekkera bruxellensis</name>
    <name type="common">Brettanomyces custersii</name>
    <dbReference type="NCBI Taxonomy" id="5007"/>
    <lineage>
        <taxon>Eukaryota</taxon>
        <taxon>Fungi</taxon>
        <taxon>Dikarya</taxon>
        <taxon>Ascomycota</taxon>
        <taxon>Saccharomycotina</taxon>
        <taxon>Pichiomycetes</taxon>
        <taxon>Pichiales</taxon>
        <taxon>Pichiaceae</taxon>
        <taxon>Brettanomyces</taxon>
    </lineage>
</organism>
<feature type="region of interest" description="Disordered" evidence="17">
    <location>
        <begin position="1132"/>
        <end position="1249"/>
    </location>
</feature>
<evidence type="ECO:0000256" key="8">
    <source>
        <dbReference type="ARBA" id="ARBA00022777"/>
    </source>
</evidence>
<evidence type="ECO:0000256" key="15">
    <source>
        <dbReference type="PIRSR" id="PIRSR630616-3"/>
    </source>
</evidence>
<keyword evidence="20" id="KW-1185">Reference proteome</keyword>
<keyword evidence="5" id="KW-0597">Phosphoprotein</keyword>
<feature type="compositionally biased region" description="Basic residues" evidence="17">
    <location>
        <begin position="1224"/>
        <end position="1235"/>
    </location>
</feature>
<dbReference type="InterPro" id="IPR008271">
    <property type="entry name" value="Ser/Thr_kinase_AS"/>
</dbReference>
<dbReference type="Gene3D" id="1.10.510.10">
    <property type="entry name" value="Transferase(Phosphotransferase) domain 1"/>
    <property type="match status" value="1"/>
</dbReference>
<dbReference type="GO" id="GO:0001558">
    <property type="term" value="P:regulation of cell growth"/>
    <property type="evidence" value="ECO:0007669"/>
    <property type="project" value="UniProtKB-ARBA"/>
</dbReference>
<dbReference type="PROSITE" id="PS50011">
    <property type="entry name" value="PROTEIN_KINASE_DOM"/>
    <property type="match status" value="1"/>
</dbReference>
<dbReference type="Pfam" id="PF16797">
    <property type="entry name" value="Fungal_KA1"/>
    <property type="match status" value="1"/>
</dbReference>
<accession>A0A7D9CWN9</accession>
<evidence type="ECO:0000313" key="19">
    <source>
        <dbReference type="EMBL" id="VUG17454.1"/>
    </source>
</evidence>
<dbReference type="InterPro" id="IPR043024">
    <property type="entry name" value="KA1_sf_fungal"/>
</dbReference>
<comment type="catalytic activity">
    <reaction evidence="11">
        <text>L-threonyl-[protein] + ATP = O-phospho-L-threonyl-[protein] + ADP + H(+)</text>
        <dbReference type="Rhea" id="RHEA:46608"/>
        <dbReference type="Rhea" id="RHEA-COMP:11060"/>
        <dbReference type="Rhea" id="RHEA-COMP:11605"/>
        <dbReference type="ChEBI" id="CHEBI:15378"/>
        <dbReference type="ChEBI" id="CHEBI:30013"/>
        <dbReference type="ChEBI" id="CHEBI:30616"/>
        <dbReference type="ChEBI" id="CHEBI:61977"/>
        <dbReference type="ChEBI" id="CHEBI:456216"/>
        <dbReference type="EC" id="2.7.11.1"/>
    </reaction>
</comment>
<dbReference type="InterPro" id="IPR000719">
    <property type="entry name" value="Prot_kinase_dom"/>
</dbReference>
<feature type="region of interest" description="Disordered" evidence="17">
    <location>
        <begin position="410"/>
        <end position="433"/>
    </location>
</feature>
<evidence type="ECO:0000259" key="18">
    <source>
        <dbReference type="PROSITE" id="PS50011"/>
    </source>
</evidence>
<comment type="subcellular location">
    <subcellularLocation>
        <location evidence="1">Bud neck</location>
    </subcellularLocation>
</comment>
<dbReference type="InterPro" id="IPR030616">
    <property type="entry name" value="Aur-like"/>
</dbReference>
<dbReference type="SMART" id="SM00220">
    <property type="entry name" value="S_TKc"/>
    <property type="match status" value="1"/>
</dbReference>